<accession>A0A7S0G2Z4</accession>
<dbReference type="Pfam" id="PF00076">
    <property type="entry name" value="RRM_1"/>
    <property type="match status" value="1"/>
</dbReference>
<sequence length="138" mass="15400">MGVLGFVGGAGVGVNGGRAPATVCRRGNGTVCSMKKLFVGGISWATDDEMLREAFAQYGTVSDAKVIYDRETGRSRGFGFVTFEDDENASDAMNSMDGEEFDGRVIRVNEARDRRREPREDFRQDFRDDFRSEDRDSF</sequence>
<evidence type="ECO:0000256" key="2">
    <source>
        <dbReference type="PROSITE-ProRule" id="PRU00176"/>
    </source>
</evidence>
<keyword evidence="1 2" id="KW-0694">RNA-binding</keyword>
<evidence type="ECO:0000256" key="1">
    <source>
        <dbReference type="ARBA" id="ARBA00022884"/>
    </source>
</evidence>
<dbReference type="Gene3D" id="3.30.70.330">
    <property type="match status" value="1"/>
</dbReference>
<dbReference type="InterPro" id="IPR000504">
    <property type="entry name" value="RRM_dom"/>
</dbReference>
<evidence type="ECO:0000313" key="4">
    <source>
        <dbReference type="EMBL" id="CAD8396429.1"/>
    </source>
</evidence>
<dbReference type="GO" id="GO:0003723">
    <property type="term" value="F:RNA binding"/>
    <property type="evidence" value="ECO:0007669"/>
    <property type="project" value="UniProtKB-UniRule"/>
</dbReference>
<dbReference type="SUPFAM" id="SSF54928">
    <property type="entry name" value="RNA-binding domain, RBD"/>
    <property type="match status" value="1"/>
</dbReference>
<reference evidence="4" key="1">
    <citation type="submission" date="2021-01" db="EMBL/GenBank/DDBJ databases">
        <authorList>
            <person name="Corre E."/>
            <person name="Pelletier E."/>
            <person name="Niang G."/>
            <person name="Scheremetjew M."/>
            <person name="Finn R."/>
            <person name="Kale V."/>
            <person name="Holt S."/>
            <person name="Cochrane G."/>
            <person name="Meng A."/>
            <person name="Brown T."/>
            <person name="Cohen L."/>
        </authorList>
    </citation>
    <scope>NUCLEOTIDE SEQUENCE</scope>
    <source>
        <strain evidence="4">UTEX LB 2760</strain>
    </source>
</reference>
<protein>
    <recommendedName>
        <fullName evidence="3">RRM domain-containing protein</fullName>
    </recommendedName>
</protein>
<organism evidence="4">
    <name type="scientific">Rhodosorus marinus</name>
    <dbReference type="NCBI Taxonomy" id="101924"/>
    <lineage>
        <taxon>Eukaryota</taxon>
        <taxon>Rhodophyta</taxon>
        <taxon>Stylonematophyceae</taxon>
        <taxon>Stylonematales</taxon>
        <taxon>Stylonemataceae</taxon>
        <taxon>Rhodosorus</taxon>
    </lineage>
</organism>
<name>A0A7S0G2Z4_9RHOD</name>
<dbReference type="CDD" id="cd21608">
    <property type="entry name" value="RRM2_NsCP33_like"/>
    <property type="match status" value="1"/>
</dbReference>
<feature type="domain" description="RRM" evidence="3">
    <location>
        <begin position="35"/>
        <end position="113"/>
    </location>
</feature>
<dbReference type="EMBL" id="HBEK01011677">
    <property type="protein sequence ID" value="CAD8396429.1"/>
    <property type="molecule type" value="Transcribed_RNA"/>
</dbReference>
<dbReference type="InterPro" id="IPR052462">
    <property type="entry name" value="SLIRP/GR-RBP-like"/>
</dbReference>
<dbReference type="InterPro" id="IPR048289">
    <property type="entry name" value="RRM2_NsCP33-like"/>
</dbReference>
<proteinExistence type="predicted"/>
<dbReference type="InterPro" id="IPR035979">
    <property type="entry name" value="RBD_domain_sf"/>
</dbReference>
<dbReference type="AlphaFoldDB" id="A0A7S0G2Z4"/>
<dbReference type="InterPro" id="IPR012677">
    <property type="entry name" value="Nucleotide-bd_a/b_plait_sf"/>
</dbReference>
<dbReference type="PROSITE" id="PS50102">
    <property type="entry name" value="RRM"/>
    <property type="match status" value="1"/>
</dbReference>
<gene>
    <name evidence="4" type="ORF">RMAR0315_LOCUS6416</name>
</gene>
<evidence type="ECO:0000259" key="3">
    <source>
        <dbReference type="PROSITE" id="PS50102"/>
    </source>
</evidence>
<dbReference type="PANTHER" id="PTHR48027">
    <property type="entry name" value="HETEROGENEOUS NUCLEAR RIBONUCLEOPROTEIN 87F-RELATED"/>
    <property type="match status" value="1"/>
</dbReference>
<dbReference type="SMART" id="SM00360">
    <property type="entry name" value="RRM"/>
    <property type="match status" value="1"/>
</dbReference>